<gene>
    <name evidence="2" type="ORF">C4D60_Mb03t05950</name>
</gene>
<proteinExistence type="predicted"/>
<name>A0A4S8J8X6_MUSBA</name>
<evidence type="ECO:0000313" key="2">
    <source>
        <dbReference type="EMBL" id="THU57669.1"/>
    </source>
</evidence>
<evidence type="ECO:0000256" key="1">
    <source>
        <dbReference type="SAM" id="MobiDB-lite"/>
    </source>
</evidence>
<protein>
    <submittedName>
        <fullName evidence="2">Uncharacterized protein</fullName>
    </submittedName>
</protein>
<feature type="compositionally biased region" description="Basic and acidic residues" evidence="1">
    <location>
        <begin position="1"/>
        <end position="20"/>
    </location>
</feature>
<comment type="caution">
    <text evidence="2">The sequence shown here is derived from an EMBL/GenBank/DDBJ whole genome shotgun (WGS) entry which is preliminary data.</text>
</comment>
<dbReference type="Proteomes" id="UP000317650">
    <property type="component" value="Chromosome 3"/>
</dbReference>
<feature type="region of interest" description="Disordered" evidence="1">
    <location>
        <begin position="1"/>
        <end position="31"/>
    </location>
</feature>
<dbReference type="EMBL" id="PYDT01000006">
    <property type="protein sequence ID" value="THU57669.1"/>
    <property type="molecule type" value="Genomic_DNA"/>
</dbReference>
<dbReference type="AlphaFoldDB" id="A0A4S8J8X6"/>
<accession>A0A4S8J8X6</accession>
<evidence type="ECO:0000313" key="3">
    <source>
        <dbReference type="Proteomes" id="UP000317650"/>
    </source>
</evidence>
<keyword evidence="3" id="KW-1185">Reference proteome</keyword>
<reference evidence="2 3" key="1">
    <citation type="journal article" date="2019" name="Nat. Plants">
        <title>Genome sequencing of Musa balbisiana reveals subgenome evolution and function divergence in polyploid bananas.</title>
        <authorList>
            <person name="Yao X."/>
        </authorList>
    </citation>
    <scope>NUCLEOTIDE SEQUENCE [LARGE SCALE GENOMIC DNA]</scope>
    <source>
        <strain evidence="3">cv. DH-PKW</strain>
        <tissue evidence="2">Leaves</tissue>
    </source>
</reference>
<organism evidence="2 3">
    <name type="scientific">Musa balbisiana</name>
    <name type="common">Banana</name>
    <dbReference type="NCBI Taxonomy" id="52838"/>
    <lineage>
        <taxon>Eukaryota</taxon>
        <taxon>Viridiplantae</taxon>
        <taxon>Streptophyta</taxon>
        <taxon>Embryophyta</taxon>
        <taxon>Tracheophyta</taxon>
        <taxon>Spermatophyta</taxon>
        <taxon>Magnoliopsida</taxon>
        <taxon>Liliopsida</taxon>
        <taxon>Zingiberales</taxon>
        <taxon>Musaceae</taxon>
        <taxon>Musa</taxon>
    </lineage>
</organism>
<sequence length="101" mass="11171">MRDVKGSLEHGIGERAERSPTRYATSAPHRRPDRVVVDYGATCETTMTATITTKSILMSHDKWKETTTTSSTDRCSSLIHDTKFKGMTLTCNGLGINHLSL</sequence>